<evidence type="ECO:0000256" key="2">
    <source>
        <dbReference type="SAM" id="SignalP"/>
    </source>
</evidence>
<evidence type="ECO:0000256" key="1">
    <source>
        <dbReference type="SAM" id="MobiDB-lite"/>
    </source>
</evidence>
<comment type="caution">
    <text evidence="3">The sequence shown here is derived from an EMBL/GenBank/DDBJ whole genome shotgun (WGS) entry which is preliminary data.</text>
</comment>
<dbReference type="AlphaFoldDB" id="A0A480AXZ3"/>
<name>A0A480AXZ3_9BURK</name>
<feature type="chain" id="PRO_5019836677" description="Lipoprotein" evidence="2">
    <location>
        <begin position="19"/>
        <end position="814"/>
    </location>
</feature>
<keyword evidence="2" id="KW-0732">Signal</keyword>
<dbReference type="EMBL" id="BJCL01000029">
    <property type="protein sequence ID" value="GCL66223.1"/>
    <property type="molecule type" value="Genomic_DNA"/>
</dbReference>
<evidence type="ECO:0000313" key="4">
    <source>
        <dbReference type="Proteomes" id="UP000301751"/>
    </source>
</evidence>
<sequence>MKLRVLAPAILTSVLVSACGGGGGGGDTPDTAQPSASTSVSGVASKGPLKQALVTAYKVKDDGTRGDVITSKETDDNGSYTLDLGSYSGPVQLEVTVVAGKTKTADEATGADQTLPDDFKLRSTLVVAAPAGGSTQIQSASITPYTELATKIAEDSGGLSSTNIANATKVVFDLIGVDPVATKPIDYSKTAPADATEAQKKYALLNAAVSTLAATAPTTTDATTLACFTSAGADTGKKIKCATDQIAKAVTVDKTSGSATASVNKNFVGLGDALVAAASDDKNKTGKTVSSDDADNKRLKEIETEVKNSADGKAPPVKLDVPAQDQADVAKAKLFFNRLRSNAASLQSAPLDTGLADGLRAFDDSLRNEALVVTDETGQLLRLAQVGLTLWQDYMNGATTNPNSVSIPGLPGGCTVFSGSFPAMFGGDDKQVGADGAPGAPYATGAVAATSANDARWVGCSLNKGVLPTAQNGVVQYRRSVLLNTSARTYPAAIPYIANTRSRFHDSASNGLVQRNLTPTLSGSFGATIVGDRPTALQLVGDLPPGVTSSGTLQAARFAVNIAATVTARSSGATKVAFTGGSFGVVPVGATAASLTVDLSSGGESAVVLPVALDAPSDAAPTEAQLADASLTLAARISTAKGALTGRLVADRFGIDSLGDLVPNRVAFTGSIAAAGTSGTVAEVLIGTLEGTRSTAAGASAPTETVSFTGTLTLPNRPVVTLSLSTTETPVAGSDAPTIALTGRYVQDAITLQATGSQTGSSQSLTLADSSGVTVSLVAGVNTATVTVSGRAAASIDNARGRITYVDGTFESLN</sequence>
<accession>A0A480AXZ3</accession>
<dbReference type="OrthoDB" id="480426at2"/>
<protein>
    <recommendedName>
        <fullName evidence="5">Lipoprotein</fullName>
    </recommendedName>
</protein>
<organism evidence="3 4">
    <name type="scientific">Pseudaquabacterium pictum</name>
    <dbReference type="NCBI Taxonomy" id="2315236"/>
    <lineage>
        <taxon>Bacteria</taxon>
        <taxon>Pseudomonadati</taxon>
        <taxon>Pseudomonadota</taxon>
        <taxon>Betaproteobacteria</taxon>
        <taxon>Burkholderiales</taxon>
        <taxon>Sphaerotilaceae</taxon>
        <taxon>Pseudaquabacterium</taxon>
    </lineage>
</organism>
<feature type="compositionally biased region" description="Polar residues" evidence="1">
    <location>
        <begin position="30"/>
        <end position="42"/>
    </location>
</feature>
<proteinExistence type="predicted"/>
<dbReference type="Proteomes" id="UP000301751">
    <property type="component" value="Unassembled WGS sequence"/>
</dbReference>
<gene>
    <name evidence="3" type="ORF">AQPW35_53040</name>
</gene>
<evidence type="ECO:0008006" key="5">
    <source>
        <dbReference type="Google" id="ProtNLM"/>
    </source>
</evidence>
<reference evidence="4" key="1">
    <citation type="submission" date="2019-03" db="EMBL/GenBank/DDBJ databases">
        <title>Aquabacterium pictum sp.nov., the first bacteriochlorophyll a-containing freshwater bacterium in the genus Aquabacterium of the class Betaproteobacteria.</title>
        <authorList>
            <person name="Hirose S."/>
            <person name="Tank M."/>
            <person name="Hara E."/>
            <person name="Tamaki H."/>
            <person name="Takaichi S."/>
            <person name="Haruta S."/>
            <person name="Hanada S."/>
        </authorList>
    </citation>
    <scope>NUCLEOTIDE SEQUENCE [LARGE SCALE GENOMIC DNA]</scope>
    <source>
        <strain evidence="4">W35</strain>
    </source>
</reference>
<dbReference type="RefSeq" id="WP_137735925.1">
    <property type="nucleotide sequence ID" value="NZ_BJCL01000029.1"/>
</dbReference>
<keyword evidence="4" id="KW-1185">Reference proteome</keyword>
<feature type="region of interest" description="Disordered" evidence="1">
    <location>
        <begin position="21"/>
        <end position="44"/>
    </location>
</feature>
<feature type="signal peptide" evidence="2">
    <location>
        <begin position="1"/>
        <end position="18"/>
    </location>
</feature>
<evidence type="ECO:0000313" key="3">
    <source>
        <dbReference type="EMBL" id="GCL66223.1"/>
    </source>
</evidence>
<dbReference type="PROSITE" id="PS51257">
    <property type="entry name" value="PROKAR_LIPOPROTEIN"/>
    <property type="match status" value="1"/>
</dbReference>